<reference evidence="2" key="1">
    <citation type="submission" date="2018-01" db="EMBL/GenBank/DDBJ databases">
        <authorList>
            <person name="Gaut B.S."/>
            <person name="Morton B.R."/>
            <person name="Clegg M.T."/>
            <person name="Duvall M.R."/>
        </authorList>
    </citation>
    <scope>NUCLEOTIDE SEQUENCE [LARGE SCALE GENOMIC DNA]</scope>
</reference>
<dbReference type="Proteomes" id="UP000256297">
    <property type="component" value="Unassembled WGS sequence"/>
</dbReference>
<protein>
    <submittedName>
        <fullName evidence="1">Uncharacterized protein</fullName>
    </submittedName>
</protein>
<sequence>MGPYENIVIGNFLYSLGLLVGRSSNGASAPLCVNLMQQTPLDQALGDVMLANEGVLRLLEFKRSTASVQKEVTKRQLLERALASDKSMLAISREVHWYIESEDICGSFSANAIPYLDFEMRQLPRRPMESFTEEVAAAATSSVVSSERRALYSEYLELVAFAQGGLQGASGGLIVCVNADGVLDYVVLPDLRDIVLDHRLVCEAYFDGNRQAQLQQGRARVRSLDGARSAPSFQRGRDFER</sequence>
<gene>
    <name evidence="1" type="ORF">CBM2589_U10212</name>
</gene>
<dbReference type="EMBL" id="OFSP01000078">
    <property type="protein sequence ID" value="SOY77710.1"/>
    <property type="molecule type" value="Genomic_DNA"/>
</dbReference>
<accession>A0A375CR57</accession>
<evidence type="ECO:0000313" key="1">
    <source>
        <dbReference type="EMBL" id="SOY77710.1"/>
    </source>
</evidence>
<comment type="caution">
    <text evidence="1">The sequence shown here is derived from an EMBL/GenBank/DDBJ whole genome shotgun (WGS) entry which is preliminary data.</text>
</comment>
<evidence type="ECO:0000313" key="2">
    <source>
        <dbReference type="Proteomes" id="UP000256297"/>
    </source>
</evidence>
<name>A0A375CR57_9BURK</name>
<organism evidence="1 2">
    <name type="scientific">Cupriavidus taiwanensis</name>
    <dbReference type="NCBI Taxonomy" id="164546"/>
    <lineage>
        <taxon>Bacteria</taxon>
        <taxon>Pseudomonadati</taxon>
        <taxon>Pseudomonadota</taxon>
        <taxon>Betaproteobacteria</taxon>
        <taxon>Burkholderiales</taxon>
        <taxon>Burkholderiaceae</taxon>
        <taxon>Cupriavidus</taxon>
    </lineage>
</organism>
<proteinExistence type="predicted"/>
<dbReference type="AlphaFoldDB" id="A0A375CR57"/>